<sequence>MVSFRALLVSVATIAVAGVVGLPTTPGSLTTKSVDDTCTAQWGQCGGQGWTGSTCCAAGTTCQVSCTFYSQCLP</sequence>
<dbReference type="PROSITE" id="PS51164">
    <property type="entry name" value="CBM1_2"/>
    <property type="match status" value="1"/>
</dbReference>
<evidence type="ECO:0000313" key="4">
    <source>
        <dbReference type="EMBL" id="KAJ7663535.1"/>
    </source>
</evidence>
<evidence type="ECO:0000259" key="3">
    <source>
        <dbReference type="PROSITE" id="PS51164"/>
    </source>
</evidence>
<dbReference type="AlphaFoldDB" id="A0AAD7G785"/>
<dbReference type="Proteomes" id="UP001221757">
    <property type="component" value="Unassembled WGS sequence"/>
</dbReference>
<dbReference type="GO" id="GO:0030248">
    <property type="term" value="F:cellulose binding"/>
    <property type="evidence" value="ECO:0007669"/>
    <property type="project" value="InterPro"/>
</dbReference>
<accession>A0AAD7G785</accession>
<reference evidence="4" key="1">
    <citation type="submission" date="2023-03" db="EMBL/GenBank/DDBJ databases">
        <title>Massive genome expansion in bonnet fungi (Mycena s.s.) driven by repeated elements and novel gene families across ecological guilds.</title>
        <authorList>
            <consortium name="Lawrence Berkeley National Laboratory"/>
            <person name="Harder C.B."/>
            <person name="Miyauchi S."/>
            <person name="Viragh M."/>
            <person name="Kuo A."/>
            <person name="Thoen E."/>
            <person name="Andreopoulos B."/>
            <person name="Lu D."/>
            <person name="Skrede I."/>
            <person name="Drula E."/>
            <person name="Henrissat B."/>
            <person name="Morin E."/>
            <person name="Kohler A."/>
            <person name="Barry K."/>
            <person name="LaButti K."/>
            <person name="Morin E."/>
            <person name="Salamov A."/>
            <person name="Lipzen A."/>
            <person name="Mereny Z."/>
            <person name="Hegedus B."/>
            <person name="Baldrian P."/>
            <person name="Stursova M."/>
            <person name="Weitz H."/>
            <person name="Taylor A."/>
            <person name="Grigoriev I.V."/>
            <person name="Nagy L.G."/>
            <person name="Martin F."/>
            <person name="Kauserud H."/>
        </authorList>
    </citation>
    <scope>NUCLEOTIDE SEQUENCE</scope>
    <source>
        <strain evidence="4">CBHHK067</strain>
    </source>
</reference>
<dbReference type="InterPro" id="IPR035971">
    <property type="entry name" value="CBD_sf"/>
</dbReference>
<organism evidence="4 5">
    <name type="scientific">Mycena rosella</name>
    <name type="common">Pink bonnet</name>
    <name type="synonym">Agaricus rosellus</name>
    <dbReference type="NCBI Taxonomy" id="1033263"/>
    <lineage>
        <taxon>Eukaryota</taxon>
        <taxon>Fungi</taxon>
        <taxon>Dikarya</taxon>
        <taxon>Basidiomycota</taxon>
        <taxon>Agaricomycotina</taxon>
        <taxon>Agaricomycetes</taxon>
        <taxon>Agaricomycetidae</taxon>
        <taxon>Agaricales</taxon>
        <taxon>Marasmiineae</taxon>
        <taxon>Mycenaceae</taxon>
        <taxon>Mycena</taxon>
    </lineage>
</organism>
<dbReference type="SMART" id="SM00236">
    <property type="entry name" value="fCBD"/>
    <property type="match status" value="1"/>
</dbReference>
<dbReference type="EMBL" id="JARKIE010000232">
    <property type="protein sequence ID" value="KAJ7663535.1"/>
    <property type="molecule type" value="Genomic_DNA"/>
</dbReference>
<dbReference type="GO" id="GO:0005576">
    <property type="term" value="C:extracellular region"/>
    <property type="evidence" value="ECO:0007669"/>
    <property type="project" value="InterPro"/>
</dbReference>
<name>A0AAD7G785_MYCRO</name>
<gene>
    <name evidence="4" type="ORF">B0H17DRAFT_1336875</name>
</gene>
<dbReference type="Pfam" id="PF00734">
    <property type="entry name" value="CBM_1"/>
    <property type="match status" value="1"/>
</dbReference>
<proteinExistence type="predicted"/>
<dbReference type="GO" id="GO:0005975">
    <property type="term" value="P:carbohydrate metabolic process"/>
    <property type="evidence" value="ECO:0007669"/>
    <property type="project" value="InterPro"/>
</dbReference>
<evidence type="ECO:0000313" key="5">
    <source>
        <dbReference type="Proteomes" id="UP001221757"/>
    </source>
</evidence>
<evidence type="ECO:0000256" key="1">
    <source>
        <dbReference type="ARBA" id="ARBA00022729"/>
    </source>
</evidence>
<feature type="signal peptide" evidence="2">
    <location>
        <begin position="1"/>
        <end position="21"/>
    </location>
</feature>
<comment type="caution">
    <text evidence="4">The sequence shown here is derived from an EMBL/GenBank/DDBJ whole genome shotgun (WGS) entry which is preliminary data.</text>
</comment>
<keyword evidence="1 2" id="KW-0732">Signal</keyword>
<evidence type="ECO:0000256" key="2">
    <source>
        <dbReference type="SAM" id="SignalP"/>
    </source>
</evidence>
<feature type="domain" description="CBM1" evidence="3">
    <location>
        <begin position="37"/>
        <end position="73"/>
    </location>
</feature>
<dbReference type="SUPFAM" id="SSF57180">
    <property type="entry name" value="Cellulose-binding domain"/>
    <property type="match status" value="1"/>
</dbReference>
<protein>
    <recommendedName>
        <fullName evidence="3">CBM1 domain-containing protein</fullName>
    </recommendedName>
</protein>
<dbReference type="InterPro" id="IPR000254">
    <property type="entry name" value="CBD"/>
</dbReference>
<feature type="chain" id="PRO_5042001852" description="CBM1 domain-containing protein" evidence="2">
    <location>
        <begin position="22"/>
        <end position="74"/>
    </location>
</feature>
<keyword evidence="5" id="KW-1185">Reference proteome</keyword>